<dbReference type="EMBL" id="FNKH01000002">
    <property type="protein sequence ID" value="SDQ29523.1"/>
    <property type="molecule type" value="Genomic_DNA"/>
</dbReference>
<organism evidence="1 2">
    <name type="scientific">Crystallibacter crystallopoietes</name>
    <dbReference type="NCBI Taxonomy" id="37928"/>
    <lineage>
        <taxon>Bacteria</taxon>
        <taxon>Bacillati</taxon>
        <taxon>Actinomycetota</taxon>
        <taxon>Actinomycetes</taxon>
        <taxon>Micrococcales</taxon>
        <taxon>Micrococcaceae</taxon>
        <taxon>Crystallibacter</taxon>
    </lineage>
</organism>
<evidence type="ECO:0000313" key="1">
    <source>
        <dbReference type="EMBL" id="SDQ29523.1"/>
    </source>
</evidence>
<keyword evidence="2" id="KW-1185">Reference proteome</keyword>
<dbReference type="AlphaFoldDB" id="A0A1H0ZQ32"/>
<reference evidence="1 2" key="1">
    <citation type="submission" date="2016-10" db="EMBL/GenBank/DDBJ databases">
        <authorList>
            <person name="de Groot N.N."/>
        </authorList>
    </citation>
    <scope>NUCLEOTIDE SEQUENCE [LARGE SCALE GENOMIC DNA]</scope>
    <source>
        <strain evidence="1 2">DSM 20117</strain>
    </source>
</reference>
<dbReference type="Proteomes" id="UP000181917">
    <property type="component" value="Unassembled WGS sequence"/>
</dbReference>
<name>A0A1H0ZQ32_9MICC</name>
<evidence type="ECO:0000313" key="2">
    <source>
        <dbReference type="Proteomes" id="UP000181917"/>
    </source>
</evidence>
<protein>
    <submittedName>
        <fullName evidence="1">Uncharacterized protein</fullName>
    </submittedName>
</protein>
<proteinExistence type="predicted"/>
<sequence length="79" mass="8719">MKGSTMSSALYRDWNELPGLEVEIKKDGRSVRTGYVGAVTRGADALWLENHGAQMRTLFEKAEGYTAWPLSGESELAAR</sequence>
<gene>
    <name evidence="1" type="ORF">SAMN04489742_0496</name>
</gene>
<accession>A0A1H0ZQ32</accession>